<keyword evidence="10 16" id="KW-1133">Transmembrane helix</keyword>
<evidence type="ECO:0000259" key="17">
    <source>
        <dbReference type="PROSITE" id="PS50919"/>
    </source>
</evidence>
<feature type="transmembrane region" description="Helical" evidence="16">
    <location>
        <begin position="153"/>
        <end position="185"/>
    </location>
</feature>
<feature type="region of interest" description="Disordered" evidence="15">
    <location>
        <begin position="1"/>
        <end position="20"/>
    </location>
</feature>
<feature type="transmembrane region" description="Helical" evidence="16">
    <location>
        <begin position="68"/>
        <end position="89"/>
    </location>
</feature>
<keyword evidence="11 16" id="KW-0472">Membrane</keyword>
<protein>
    <recommendedName>
        <fullName evidence="12">Protein O-mannosyl-transferase 2</fullName>
        <ecNumber evidence="4">2.4.1.109</ecNumber>
    </recommendedName>
</protein>
<evidence type="ECO:0000256" key="16">
    <source>
        <dbReference type="SAM" id="Phobius"/>
    </source>
</evidence>
<evidence type="ECO:0000256" key="8">
    <source>
        <dbReference type="ARBA" id="ARBA00022737"/>
    </source>
</evidence>
<dbReference type="InterPro" id="IPR027005">
    <property type="entry name" value="PMT-like"/>
</dbReference>
<keyword evidence="9" id="KW-0256">Endoplasmic reticulum</keyword>
<evidence type="ECO:0000313" key="18">
    <source>
        <dbReference type="EMBL" id="KAH8028700.1"/>
    </source>
</evidence>
<organism evidence="18 19">
    <name type="scientific">Rhipicephalus microplus</name>
    <name type="common">Cattle tick</name>
    <name type="synonym">Boophilus microplus</name>
    <dbReference type="NCBI Taxonomy" id="6941"/>
    <lineage>
        <taxon>Eukaryota</taxon>
        <taxon>Metazoa</taxon>
        <taxon>Ecdysozoa</taxon>
        <taxon>Arthropoda</taxon>
        <taxon>Chelicerata</taxon>
        <taxon>Arachnida</taxon>
        <taxon>Acari</taxon>
        <taxon>Parasitiformes</taxon>
        <taxon>Ixodida</taxon>
        <taxon>Ixodoidea</taxon>
        <taxon>Ixodidae</taxon>
        <taxon>Rhipicephalinae</taxon>
        <taxon>Rhipicephalus</taxon>
        <taxon>Boophilus</taxon>
    </lineage>
</organism>
<dbReference type="InterPro" id="IPR003342">
    <property type="entry name" value="ArnT-like_N"/>
</dbReference>
<dbReference type="GO" id="GO:0004169">
    <property type="term" value="F:dolichyl-phosphate-mannose-protein mannosyltransferase activity"/>
    <property type="evidence" value="ECO:0007669"/>
    <property type="project" value="UniProtKB-EC"/>
</dbReference>
<dbReference type="GO" id="GO:0005789">
    <property type="term" value="C:endoplasmic reticulum membrane"/>
    <property type="evidence" value="ECO:0007669"/>
    <property type="project" value="UniProtKB-SubCell"/>
</dbReference>
<gene>
    <name evidence="18" type="ORF">HPB51_018124</name>
</gene>
<dbReference type="EMBL" id="JABSTU010000006">
    <property type="protein sequence ID" value="KAH8028700.1"/>
    <property type="molecule type" value="Genomic_DNA"/>
</dbReference>
<evidence type="ECO:0000256" key="14">
    <source>
        <dbReference type="ARBA" id="ARBA00045102"/>
    </source>
</evidence>
<comment type="caution">
    <text evidence="18">The sequence shown here is derived from an EMBL/GenBank/DDBJ whole genome shotgun (WGS) entry which is preliminary data.</text>
</comment>
<dbReference type="Pfam" id="PF02815">
    <property type="entry name" value="MIR"/>
    <property type="match status" value="1"/>
</dbReference>
<evidence type="ECO:0000256" key="6">
    <source>
        <dbReference type="ARBA" id="ARBA00022679"/>
    </source>
</evidence>
<dbReference type="Proteomes" id="UP000821866">
    <property type="component" value="Chromosome 4"/>
</dbReference>
<dbReference type="SUPFAM" id="SSF82109">
    <property type="entry name" value="MIR domain"/>
    <property type="match status" value="1"/>
</dbReference>
<comment type="similarity">
    <text evidence="3">Belongs to the glycosyltransferase 39 family.</text>
</comment>
<name>A0A9J6E300_RHIMP</name>
<feature type="transmembrane region" description="Helical" evidence="16">
    <location>
        <begin position="96"/>
        <end position="118"/>
    </location>
</feature>
<comment type="catalytic activity">
    <reaction evidence="13">
        <text>a di-trans,poly-cis-dolichyl beta-D-mannosyl phosphate + L-threonyl-[protein] = 3-O-(alpha-D-mannosyl)-L-threonyl-[protein] + a di-trans,poly-cis-dolichyl phosphate + H(+)</text>
        <dbReference type="Rhea" id="RHEA:53396"/>
        <dbReference type="Rhea" id="RHEA-COMP:11060"/>
        <dbReference type="Rhea" id="RHEA-COMP:13547"/>
        <dbReference type="Rhea" id="RHEA-COMP:19498"/>
        <dbReference type="Rhea" id="RHEA-COMP:19501"/>
        <dbReference type="ChEBI" id="CHEBI:15378"/>
        <dbReference type="ChEBI" id="CHEBI:30013"/>
        <dbReference type="ChEBI" id="CHEBI:57683"/>
        <dbReference type="ChEBI" id="CHEBI:58211"/>
        <dbReference type="ChEBI" id="CHEBI:137323"/>
        <dbReference type="EC" id="2.4.1.109"/>
    </reaction>
</comment>
<evidence type="ECO:0000256" key="3">
    <source>
        <dbReference type="ARBA" id="ARBA00007222"/>
    </source>
</evidence>
<evidence type="ECO:0000256" key="1">
    <source>
        <dbReference type="ARBA" id="ARBA00004477"/>
    </source>
</evidence>
<evidence type="ECO:0000256" key="7">
    <source>
        <dbReference type="ARBA" id="ARBA00022692"/>
    </source>
</evidence>
<keyword evidence="5" id="KW-0328">Glycosyltransferase</keyword>
<dbReference type="Pfam" id="PF02366">
    <property type="entry name" value="PMT"/>
    <property type="match status" value="1"/>
</dbReference>
<dbReference type="PANTHER" id="PTHR10050:SF46">
    <property type="entry name" value="PROTEIN O-MANNOSYL-TRANSFERASE 2"/>
    <property type="match status" value="1"/>
</dbReference>
<evidence type="ECO:0000256" key="4">
    <source>
        <dbReference type="ARBA" id="ARBA00012839"/>
    </source>
</evidence>
<dbReference type="InterPro" id="IPR016093">
    <property type="entry name" value="MIR_motif"/>
</dbReference>
<dbReference type="InterPro" id="IPR036300">
    <property type="entry name" value="MIR_dom_sf"/>
</dbReference>
<evidence type="ECO:0000256" key="15">
    <source>
        <dbReference type="SAM" id="MobiDB-lite"/>
    </source>
</evidence>
<evidence type="ECO:0000256" key="9">
    <source>
        <dbReference type="ARBA" id="ARBA00022824"/>
    </source>
</evidence>
<keyword evidence="19" id="KW-1185">Reference proteome</keyword>
<dbReference type="VEuPathDB" id="VectorBase:LOC119168492"/>
<comment type="subcellular location">
    <subcellularLocation>
        <location evidence="1">Endoplasmic reticulum membrane</location>
        <topology evidence="1">Multi-pass membrane protein</topology>
    </subcellularLocation>
</comment>
<keyword evidence="7 16" id="KW-0812">Transmembrane</keyword>
<feature type="transmembrane region" description="Helical" evidence="16">
    <location>
        <begin position="205"/>
        <end position="226"/>
    </location>
</feature>
<evidence type="ECO:0000256" key="11">
    <source>
        <dbReference type="ARBA" id="ARBA00023136"/>
    </source>
</evidence>
<dbReference type="PANTHER" id="PTHR10050">
    <property type="entry name" value="DOLICHYL-PHOSPHATE-MANNOSE--PROTEIN MANNOSYLTRANSFERASE"/>
    <property type="match status" value="1"/>
</dbReference>
<comment type="catalytic activity">
    <reaction evidence="14">
        <text>a di-trans,poly-cis-dolichyl beta-D-mannosyl phosphate + L-seryl-[protein] = 3-O-(alpha-D-mannosyl)-L-seryl-[protein] + a di-trans,poly-cis-dolichyl phosphate + H(+)</text>
        <dbReference type="Rhea" id="RHEA:17377"/>
        <dbReference type="Rhea" id="RHEA-COMP:9863"/>
        <dbReference type="Rhea" id="RHEA-COMP:13546"/>
        <dbReference type="Rhea" id="RHEA-COMP:19498"/>
        <dbReference type="Rhea" id="RHEA-COMP:19501"/>
        <dbReference type="ChEBI" id="CHEBI:15378"/>
        <dbReference type="ChEBI" id="CHEBI:29999"/>
        <dbReference type="ChEBI" id="CHEBI:57683"/>
        <dbReference type="ChEBI" id="CHEBI:58211"/>
        <dbReference type="ChEBI" id="CHEBI:137321"/>
        <dbReference type="EC" id="2.4.1.109"/>
    </reaction>
</comment>
<comment type="pathway">
    <text evidence="2">Protein modification; protein glycosylation.</text>
</comment>
<evidence type="ECO:0000256" key="2">
    <source>
        <dbReference type="ARBA" id="ARBA00004922"/>
    </source>
</evidence>
<keyword evidence="6" id="KW-0808">Transferase</keyword>
<evidence type="ECO:0000313" key="19">
    <source>
        <dbReference type="Proteomes" id="UP000821866"/>
    </source>
</evidence>
<reference evidence="18" key="2">
    <citation type="submission" date="2021-09" db="EMBL/GenBank/DDBJ databases">
        <authorList>
            <person name="Jia N."/>
            <person name="Wang J."/>
            <person name="Shi W."/>
            <person name="Du L."/>
            <person name="Sun Y."/>
            <person name="Zhan W."/>
            <person name="Jiang J."/>
            <person name="Wang Q."/>
            <person name="Zhang B."/>
            <person name="Ji P."/>
            <person name="Sakyi L.B."/>
            <person name="Cui X."/>
            <person name="Yuan T."/>
            <person name="Jiang B."/>
            <person name="Yang W."/>
            <person name="Lam T.T.-Y."/>
            <person name="Chang Q."/>
            <person name="Ding S."/>
            <person name="Wang X."/>
            <person name="Zhu J."/>
            <person name="Ruan X."/>
            <person name="Zhao L."/>
            <person name="Wei J."/>
            <person name="Que T."/>
            <person name="Du C."/>
            <person name="Cheng J."/>
            <person name="Dai P."/>
            <person name="Han X."/>
            <person name="Huang E."/>
            <person name="Gao Y."/>
            <person name="Liu J."/>
            <person name="Shao H."/>
            <person name="Ye R."/>
            <person name="Li L."/>
            <person name="Wei W."/>
            <person name="Wang X."/>
            <person name="Wang C."/>
            <person name="Huo Q."/>
            <person name="Li W."/>
            <person name="Guo W."/>
            <person name="Chen H."/>
            <person name="Chen S."/>
            <person name="Zhou L."/>
            <person name="Zhou L."/>
            <person name="Ni X."/>
            <person name="Tian J."/>
            <person name="Zhou Y."/>
            <person name="Sheng Y."/>
            <person name="Liu T."/>
            <person name="Pan Y."/>
            <person name="Xia L."/>
            <person name="Li J."/>
            <person name="Zhao F."/>
            <person name="Cao W."/>
        </authorList>
    </citation>
    <scope>NUCLEOTIDE SEQUENCE</scope>
    <source>
        <strain evidence="18">Rmic-2018</strain>
        <tissue evidence="18">Larvae</tissue>
    </source>
</reference>
<evidence type="ECO:0000256" key="5">
    <source>
        <dbReference type="ARBA" id="ARBA00022676"/>
    </source>
</evidence>
<dbReference type="EC" id="2.4.1.109" evidence="4"/>
<evidence type="ECO:0000256" key="12">
    <source>
        <dbReference type="ARBA" id="ARBA00039583"/>
    </source>
</evidence>
<feature type="transmembrane region" description="Helical" evidence="16">
    <location>
        <begin position="124"/>
        <end position="141"/>
    </location>
</feature>
<evidence type="ECO:0000256" key="13">
    <source>
        <dbReference type="ARBA" id="ARBA00045085"/>
    </source>
</evidence>
<accession>A0A9J6E300</accession>
<proteinExistence type="inferred from homology"/>
<keyword evidence="8" id="KW-0677">Repeat</keyword>
<dbReference type="PROSITE" id="PS50919">
    <property type="entry name" value="MIR"/>
    <property type="match status" value="1"/>
</dbReference>
<feature type="transmembrane region" description="Helical" evidence="16">
    <location>
        <begin position="38"/>
        <end position="56"/>
    </location>
</feature>
<evidence type="ECO:0000256" key="10">
    <source>
        <dbReference type="ARBA" id="ARBA00022989"/>
    </source>
</evidence>
<feature type="domain" description="MIR" evidence="17">
    <location>
        <begin position="260"/>
        <end position="316"/>
    </location>
</feature>
<dbReference type="AlphaFoldDB" id="A0A9J6E300"/>
<reference evidence="18" key="1">
    <citation type="journal article" date="2020" name="Cell">
        <title>Large-Scale Comparative Analyses of Tick Genomes Elucidate Their Genetic Diversity and Vector Capacities.</title>
        <authorList>
            <consortium name="Tick Genome and Microbiome Consortium (TIGMIC)"/>
            <person name="Jia N."/>
            <person name="Wang J."/>
            <person name="Shi W."/>
            <person name="Du L."/>
            <person name="Sun Y."/>
            <person name="Zhan W."/>
            <person name="Jiang J.F."/>
            <person name="Wang Q."/>
            <person name="Zhang B."/>
            <person name="Ji P."/>
            <person name="Bell-Sakyi L."/>
            <person name="Cui X.M."/>
            <person name="Yuan T.T."/>
            <person name="Jiang B.G."/>
            <person name="Yang W.F."/>
            <person name="Lam T.T."/>
            <person name="Chang Q.C."/>
            <person name="Ding S.J."/>
            <person name="Wang X.J."/>
            <person name="Zhu J.G."/>
            <person name="Ruan X.D."/>
            <person name="Zhao L."/>
            <person name="Wei J.T."/>
            <person name="Ye R.Z."/>
            <person name="Que T.C."/>
            <person name="Du C.H."/>
            <person name="Zhou Y.H."/>
            <person name="Cheng J.X."/>
            <person name="Dai P.F."/>
            <person name="Guo W.B."/>
            <person name="Han X.H."/>
            <person name="Huang E.J."/>
            <person name="Li L.F."/>
            <person name="Wei W."/>
            <person name="Gao Y.C."/>
            <person name="Liu J.Z."/>
            <person name="Shao H.Z."/>
            <person name="Wang X."/>
            <person name="Wang C.C."/>
            <person name="Yang T.C."/>
            <person name="Huo Q.B."/>
            <person name="Li W."/>
            <person name="Chen H.Y."/>
            <person name="Chen S.E."/>
            <person name="Zhou L.G."/>
            <person name="Ni X.B."/>
            <person name="Tian J.H."/>
            <person name="Sheng Y."/>
            <person name="Liu T."/>
            <person name="Pan Y.S."/>
            <person name="Xia L.Y."/>
            <person name="Li J."/>
            <person name="Zhao F."/>
            <person name="Cao W.C."/>
        </authorList>
    </citation>
    <scope>NUCLEOTIDE SEQUENCE</scope>
    <source>
        <strain evidence="18">Rmic-2018</strain>
    </source>
</reference>
<dbReference type="Gene3D" id="2.80.10.50">
    <property type="match status" value="1"/>
</dbReference>
<dbReference type="SMART" id="SM00472">
    <property type="entry name" value="MIR"/>
    <property type="match status" value="1"/>
</dbReference>
<sequence length="342" mass="38619">MTAKMAKKKPDASSTESGDRRKSAAGYFDELARNHLRTVFLVIVLLSLGTAPLQITEPDQVCACFFLILSRQFCALLGSMVPPFCFVIVWELSHSLPAAVLASSLVIFDVGLVTLSQYILLDPILMFFIVGAFMSIVVFKAQSNRPFTKMWWTWLVVSGVFLSCAISVKFVGLFVILLVGFYTAYDLWELLGDLEKPLVLVGKHFVSRALCLILLPMCLYMLYFYVHLHVLYKSGSGDGFFSSEFQSRLKGNSLYKASMPREVAYGAQITLKNHRTGGAYLHSHWHLYPEGLGARQQQVTTYSHKDDNNNWIIKKYDQEPNPKNKTVELVRNGDLIRLEHVV</sequence>